<dbReference type="GO" id="GO:0005829">
    <property type="term" value="C:cytosol"/>
    <property type="evidence" value="ECO:0007669"/>
    <property type="project" value="TreeGrafter"/>
</dbReference>
<dbReference type="SUPFAM" id="SSF51161">
    <property type="entry name" value="Trimeric LpxA-like enzymes"/>
    <property type="match status" value="1"/>
</dbReference>
<evidence type="ECO:0000256" key="2">
    <source>
        <dbReference type="ARBA" id="ARBA00022679"/>
    </source>
</evidence>
<dbReference type="PANTHER" id="PTHR23416:SF23">
    <property type="entry name" value="ACETYLTRANSFERASE C18B11.09C-RELATED"/>
    <property type="match status" value="1"/>
</dbReference>
<name>A0A1I5XYV9_9BACI</name>
<dbReference type="AlphaFoldDB" id="A0A1I5XYV9"/>
<dbReference type="PANTHER" id="PTHR23416">
    <property type="entry name" value="SIALIC ACID SYNTHASE-RELATED"/>
    <property type="match status" value="1"/>
</dbReference>
<evidence type="ECO:0000259" key="3">
    <source>
        <dbReference type="SMART" id="SM01266"/>
    </source>
</evidence>
<dbReference type="GO" id="GO:0016407">
    <property type="term" value="F:acetyltransferase activity"/>
    <property type="evidence" value="ECO:0007669"/>
    <property type="project" value="InterPro"/>
</dbReference>
<reference evidence="5" key="1">
    <citation type="submission" date="2016-10" db="EMBL/GenBank/DDBJ databases">
        <authorList>
            <person name="Varghese N."/>
            <person name="Submissions S."/>
        </authorList>
    </citation>
    <scope>NUCLEOTIDE SEQUENCE [LARGE SCALE GENOMIC DNA]</scope>
    <source>
        <strain evidence="5">S7</strain>
    </source>
</reference>
<keyword evidence="2 4" id="KW-0808">Transferase</keyword>
<gene>
    <name evidence="4" type="ORF">SAMN05518683_13319</name>
</gene>
<evidence type="ECO:0000313" key="5">
    <source>
        <dbReference type="Proteomes" id="UP000198892"/>
    </source>
</evidence>
<evidence type="ECO:0000313" key="4">
    <source>
        <dbReference type="EMBL" id="SFQ37125.1"/>
    </source>
</evidence>
<keyword evidence="5" id="KW-1185">Reference proteome</keyword>
<dbReference type="EMBL" id="FOXD01000033">
    <property type="protein sequence ID" value="SFQ37125.1"/>
    <property type="molecule type" value="Genomic_DNA"/>
</dbReference>
<dbReference type="InterPro" id="IPR051159">
    <property type="entry name" value="Hexapeptide_acetyltransf"/>
</dbReference>
<organism evidence="4 5">
    <name type="scientific">Salibacterium halotolerans</name>
    <dbReference type="NCBI Taxonomy" id="1884432"/>
    <lineage>
        <taxon>Bacteria</taxon>
        <taxon>Bacillati</taxon>
        <taxon>Bacillota</taxon>
        <taxon>Bacilli</taxon>
        <taxon>Bacillales</taxon>
        <taxon>Bacillaceae</taxon>
    </lineage>
</organism>
<proteinExistence type="inferred from homology"/>
<dbReference type="OrthoDB" id="9812571at2"/>
<accession>A0A1I5XYV9</accession>
<dbReference type="Proteomes" id="UP000198892">
    <property type="component" value="Unassembled WGS sequence"/>
</dbReference>
<dbReference type="Pfam" id="PF12464">
    <property type="entry name" value="Mac"/>
    <property type="match status" value="1"/>
</dbReference>
<dbReference type="SMART" id="SM01266">
    <property type="entry name" value="Mac"/>
    <property type="match status" value="1"/>
</dbReference>
<evidence type="ECO:0000256" key="1">
    <source>
        <dbReference type="ARBA" id="ARBA00007274"/>
    </source>
</evidence>
<comment type="similarity">
    <text evidence="1">Belongs to the transferase hexapeptide repeat family.</text>
</comment>
<dbReference type="STRING" id="1884432.SAMN05518683_13319"/>
<feature type="domain" description="Maltose/galactoside acetyltransferase" evidence="3">
    <location>
        <begin position="5"/>
        <end position="59"/>
    </location>
</feature>
<dbReference type="InterPro" id="IPR011004">
    <property type="entry name" value="Trimer_LpxA-like_sf"/>
</dbReference>
<dbReference type="Gene3D" id="2.160.10.10">
    <property type="entry name" value="Hexapeptide repeat proteins"/>
    <property type="match status" value="1"/>
</dbReference>
<dbReference type="InterPro" id="IPR024688">
    <property type="entry name" value="Mac_dom"/>
</dbReference>
<dbReference type="RefSeq" id="WP_093339502.1">
    <property type="nucleotide sequence ID" value="NZ_FOXD01000033.1"/>
</dbReference>
<sequence>MTTEKEKMINGAMYLPDDTELLQERKEVRQKVRLYNNTGEFEEDKRTGMLHDLLGFAGKNVYMEPGIRVEYGYNTYVGDDFLPILRLNTKIYG</sequence>
<protein>
    <submittedName>
        <fullName evidence="4">Maltose O-acetyltransferase</fullName>
    </submittedName>
</protein>
<dbReference type="GO" id="GO:0008374">
    <property type="term" value="F:O-acyltransferase activity"/>
    <property type="evidence" value="ECO:0007669"/>
    <property type="project" value="TreeGrafter"/>
</dbReference>